<accession>A0ABP9UVQ5</accession>
<evidence type="ECO:0000313" key="2">
    <source>
        <dbReference type="EMBL" id="GAA5483424.1"/>
    </source>
</evidence>
<feature type="region of interest" description="Disordered" evidence="1">
    <location>
        <begin position="140"/>
        <end position="170"/>
    </location>
</feature>
<protein>
    <submittedName>
        <fullName evidence="2">Uncharacterized protein</fullName>
    </submittedName>
</protein>
<organism evidence="2 3">
    <name type="scientific">Haloferula sargassicola</name>
    <dbReference type="NCBI Taxonomy" id="490096"/>
    <lineage>
        <taxon>Bacteria</taxon>
        <taxon>Pseudomonadati</taxon>
        <taxon>Verrucomicrobiota</taxon>
        <taxon>Verrucomicrobiia</taxon>
        <taxon>Verrucomicrobiales</taxon>
        <taxon>Verrucomicrobiaceae</taxon>
        <taxon>Haloferula</taxon>
    </lineage>
</organism>
<dbReference type="Proteomes" id="UP001476282">
    <property type="component" value="Unassembled WGS sequence"/>
</dbReference>
<sequence length="489" mass="53297">MTYFPTFIRLLPWLAGIAAAEPTDLLRLSDGSLEGHFAGIDRGGMLHWSRDDAGRELEFRLDKVRHIALRGAQPSEITADLSHVSLVNGDRLPGRIASLDDRRLELATDFAGTLEIPRSSIESLKPNPFGGRLIYAGPFDGDGWETIDPQSDDPERYDDDEDGERAAKGPTWRRSGGYWYYTGGAEALRRQVGLPRKSVFRFHLDWKSRAPLSIGFFADFAVPPAAEDVPAEADQPPPRRPDLSTAAFGNSLVLTLRSSYVTLQRCGYDAESGAFSRMVQTTATTVRFENHQSADFELRSDLDEGTVTLFVDGSYALQWNVADDLDGADLGSGIGFLVPGNPDAMRLSDILIAEWNGMPDAARSLRHPERDLVLLTNGTDRFSGKITGIAGGQLSLAGSYADLTVPLDQVAEVHFAPHEQAEPASGADDPVKILFQPVGRISGEITEADATRAVVRSPLLGELQVGLAGASLLEFKQEGQFLSNWDDDL</sequence>
<comment type="caution">
    <text evidence="2">The sequence shown here is derived from an EMBL/GenBank/DDBJ whole genome shotgun (WGS) entry which is preliminary data.</text>
</comment>
<keyword evidence="3" id="KW-1185">Reference proteome</keyword>
<proteinExistence type="predicted"/>
<gene>
    <name evidence="2" type="ORF">Hsar01_02655</name>
</gene>
<evidence type="ECO:0000256" key="1">
    <source>
        <dbReference type="SAM" id="MobiDB-lite"/>
    </source>
</evidence>
<feature type="compositionally biased region" description="Acidic residues" evidence="1">
    <location>
        <begin position="142"/>
        <end position="163"/>
    </location>
</feature>
<dbReference type="RefSeq" id="WP_353567531.1">
    <property type="nucleotide sequence ID" value="NZ_BAABRI010000014.1"/>
</dbReference>
<evidence type="ECO:0000313" key="3">
    <source>
        <dbReference type="Proteomes" id="UP001476282"/>
    </source>
</evidence>
<dbReference type="EMBL" id="BAABRI010000014">
    <property type="protein sequence ID" value="GAA5483424.1"/>
    <property type="molecule type" value="Genomic_DNA"/>
</dbReference>
<reference evidence="2 3" key="1">
    <citation type="submission" date="2024-02" db="EMBL/GenBank/DDBJ databases">
        <title>Haloferula sargassicola NBRC 104335.</title>
        <authorList>
            <person name="Ichikawa N."/>
            <person name="Katano-Makiyama Y."/>
            <person name="Hidaka K."/>
        </authorList>
    </citation>
    <scope>NUCLEOTIDE SEQUENCE [LARGE SCALE GENOMIC DNA]</scope>
    <source>
        <strain evidence="2 3">NBRC 104335</strain>
    </source>
</reference>
<name>A0ABP9UVQ5_9BACT</name>